<comment type="caution">
    <text evidence="1">The sequence shown here is derived from an EMBL/GenBank/DDBJ whole genome shotgun (WGS) entry which is preliminary data.</text>
</comment>
<evidence type="ECO:0000313" key="1">
    <source>
        <dbReference type="EMBL" id="NEK60217.1"/>
    </source>
</evidence>
<evidence type="ECO:0000313" key="2">
    <source>
        <dbReference type="Proteomes" id="UP000470246"/>
    </source>
</evidence>
<name>A0A7K3W8M1_9ACTN</name>
<dbReference type="RefSeq" id="WP_163483726.1">
    <property type="nucleotide sequence ID" value="NZ_JAAGWF010000027.1"/>
</dbReference>
<gene>
    <name evidence="1" type="ORF">GCU56_20375</name>
</gene>
<dbReference type="Proteomes" id="UP000470246">
    <property type="component" value="Unassembled WGS sequence"/>
</dbReference>
<dbReference type="EMBL" id="JAAGWF010000027">
    <property type="protein sequence ID" value="NEK60217.1"/>
    <property type="molecule type" value="Genomic_DNA"/>
</dbReference>
<keyword evidence="2" id="KW-1185">Reference proteome</keyword>
<accession>A0A7K3W8M1</accession>
<protein>
    <submittedName>
        <fullName evidence="1">Uncharacterized protein</fullName>
    </submittedName>
</protein>
<organism evidence="1 2">
    <name type="scientific">Geodermatophilus sabuli</name>
    <dbReference type="NCBI Taxonomy" id="1564158"/>
    <lineage>
        <taxon>Bacteria</taxon>
        <taxon>Bacillati</taxon>
        <taxon>Actinomycetota</taxon>
        <taxon>Actinomycetes</taxon>
        <taxon>Geodermatophilales</taxon>
        <taxon>Geodermatophilaceae</taxon>
        <taxon>Geodermatophilus</taxon>
    </lineage>
</organism>
<sequence>MTSPYDWFADWVEDHVMVTLTATRGPDAARLLAEFGRYGFDQGERTLDATYALYEPTVRIGSAGAWVYAVEPSTVHGGDPAFSQRLTADGGDALAFCLTATIRALHHCRDGEYVFGVDIDLPHVRWGRDEHAYDQQMADAGLLTRDGPRPVAAAAGFVDRVFGFPVSRGMLEARLPCATVRPIGG</sequence>
<proteinExistence type="predicted"/>
<reference evidence="1 2" key="1">
    <citation type="submission" date="2020-02" db="EMBL/GenBank/DDBJ databases">
        <title>Geodermatophilus sabuli CPCC 205279 I12A-02694.</title>
        <authorList>
            <person name="Jiang Z."/>
        </authorList>
    </citation>
    <scope>NUCLEOTIDE SEQUENCE [LARGE SCALE GENOMIC DNA]</scope>
    <source>
        <strain evidence="1 2">I12A-02694</strain>
    </source>
</reference>
<dbReference type="AlphaFoldDB" id="A0A7K3W8M1"/>